<sequence length="361" mass="37201">MQTVTRQTGWTHWAGHLGKMTHYGCMSFILACSVLWGSATQAQTVSCTTSGTPNLVIGSVNVLAGTPAQTSASFSYTCSANAFPKDSYVIVCFNINDGSAGSGNSYNPRRLAGVAPLPSASRLNFDIYQNSSLTLWGTQSNAASGNPAFAGPFGPFKGKLAFPTGSLTLVSTVIPLQNTALAGNYSSDFTGATSITWLSVPGGNVGSPPCAGATAVSGTNSFGFNVTATVSNQCYVTTSDLNFGPVSSLAAGPITGQSTVNVQCTNGTPYTVGLSNGLNSTGGTNRSMKNTATATLVRYELYQDAGRSVRWGNNNGMGGDTLNNQTGTGSYTPITIYGQAYPDASTTAGNYADTVTVTLYY</sequence>
<dbReference type="InterPro" id="IPR007893">
    <property type="entry name" value="Spore_coat_U/FanG"/>
</dbReference>
<evidence type="ECO:0000313" key="2">
    <source>
        <dbReference type="EMBL" id="TCT04458.1"/>
    </source>
</evidence>
<evidence type="ECO:0000313" key="3">
    <source>
        <dbReference type="Proteomes" id="UP000295525"/>
    </source>
</evidence>
<evidence type="ECO:0000259" key="1">
    <source>
        <dbReference type="Pfam" id="PF05229"/>
    </source>
</evidence>
<dbReference type="Proteomes" id="UP000295525">
    <property type="component" value="Unassembled WGS sequence"/>
</dbReference>
<accession>A0A4V2UXR3</accession>
<dbReference type="InterPro" id="IPR053167">
    <property type="entry name" value="Spore_coat_component"/>
</dbReference>
<dbReference type="PANTHER" id="PTHR37089:SF4">
    <property type="entry name" value="EXPORTED PROTEIN"/>
    <property type="match status" value="1"/>
</dbReference>
<dbReference type="AlphaFoldDB" id="A0A4V2UXR3"/>
<proteinExistence type="predicted"/>
<dbReference type="OrthoDB" id="8751277at2"/>
<dbReference type="PROSITE" id="PS51257">
    <property type="entry name" value="PROKAR_LIPOPROTEIN"/>
    <property type="match status" value="1"/>
</dbReference>
<organism evidence="2 3">
    <name type="scientific">Paralcaligenes ureilyticus</name>
    <dbReference type="NCBI Taxonomy" id="627131"/>
    <lineage>
        <taxon>Bacteria</taxon>
        <taxon>Pseudomonadati</taxon>
        <taxon>Pseudomonadota</taxon>
        <taxon>Betaproteobacteria</taxon>
        <taxon>Burkholderiales</taxon>
        <taxon>Alcaligenaceae</taxon>
        <taxon>Paralcaligenes</taxon>
    </lineage>
</organism>
<feature type="domain" description="Spore coat protein U/FanG" evidence="1">
    <location>
        <begin position="39"/>
        <end position="187"/>
    </location>
</feature>
<keyword evidence="2" id="KW-0167">Capsid protein</keyword>
<feature type="domain" description="Spore coat protein U/FanG" evidence="1">
    <location>
        <begin position="223"/>
        <end position="358"/>
    </location>
</feature>
<dbReference type="RefSeq" id="WP_132583834.1">
    <property type="nucleotide sequence ID" value="NZ_SMAJ01000012.1"/>
</dbReference>
<keyword evidence="2" id="KW-0946">Virion</keyword>
<gene>
    <name evidence="2" type="ORF">EDC26_11250</name>
</gene>
<dbReference type="EMBL" id="SMAJ01000012">
    <property type="protein sequence ID" value="TCT04458.1"/>
    <property type="molecule type" value="Genomic_DNA"/>
</dbReference>
<name>A0A4V2UXR3_9BURK</name>
<protein>
    <submittedName>
        <fullName evidence="2">Spore coat protein U-like protein</fullName>
    </submittedName>
</protein>
<reference evidence="2 3" key="1">
    <citation type="submission" date="2019-03" db="EMBL/GenBank/DDBJ databases">
        <title>Genomic Encyclopedia of Type Strains, Phase IV (KMG-IV): sequencing the most valuable type-strain genomes for metagenomic binning, comparative biology and taxonomic classification.</title>
        <authorList>
            <person name="Goeker M."/>
        </authorList>
    </citation>
    <scope>NUCLEOTIDE SEQUENCE [LARGE SCALE GENOMIC DNA]</scope>
    <source>
        <strain evidence="2 3">DSM 24591</strain>
    </source>
</reference>
<dbReference type="Pfam" id="PF05229">
    <property type="entry name" value="SCPU"/>
    <property type="match status" value="2"/>
</dbReference>
<keyword evidence="3" id="KW-1185">Reference proteome</keyword>
<comment type="caution">
    <text evidence="2">The sequence shown here is derived from an EMBL/GenBank/DDBJ whole genome shotgun (WGS) entry which is preliminary data.</text>
</comment>
<dbReference type="SMART" id="SM00972">
    <property type="entry name" value="SCPU"/>
    <property type="match status" value="2"/>
</dbReference>
<dbReference type="PANTHER" id="PTHR37089">
    <property type="entry name" value="PROTEIN U-RELATED"/>
    <property type="match status" value="1"/>
</dbReference>